<comment type="caution">
    <text evidence="5">The sequence shown here is derived from an EMBL/GenBank/DDBJ whole genome shotgun (WGS) entry which is preliminary data.</text>
</comment>
<evidence type="ECO:0000256" key="1">
    <source>
        <dbReference type="ARBA" id="ARBA00022737"/>
    </source>
</evidence>
<feature type="domain" description="DUF7791" evidence="4">
    <location>
        <begin position="547"/>
        <end position="689"/>
    </location>
</feature>
<keyword evidence="6" id="KW-1185">Reference proteome</keyword>
<dbReference type="Pfam" id="PF14479">
    <property type="entry name" value="HeLo"/>
    <property type="match status" value="1"/>
</dbReference>
<evidence type="ECO:0000313" key="6">
    <source>
        <dbReference type="Proteomes" id="UP001174694"/>
    </source>
</evidence>
<dbReference type="InterPro" id="IPR056884">
    <property type="entry name" value="NPHP3-like_N"/>
</dbReference>
<dbReference type="EMBL" id="JANBVO010000034">
    <property type="protein sequence ID" value="KAJ9137494.1"/>
    <property type="molecule type" value="Genomic_DNA"/>
</dbReference>
<dbReference type="Pfam" id="PF24883">
    <property type="entry name" value="NPHP3_N"/>
    <property type="match status" value="1"/>
</dbReference>
<proteinExistence type="predicted"/>
<dbReference type="AlphaFoldDB" id="A0AA38VKG9"/>
<dbReference type="InterPro" id="IPR029498">
    <property type="entry name" value="HeLo_dom"/>
</dbReference>
<protein>
    <submittedName>
        <fullName evidence="5">Small s protein</fullName>
    </submittedName>
</protein>
<organism evidence="5 6">
    <name type="scientific">Pleurostoma richardsiae</name>
    <dbReference type="NCBI Taxonomy" id="41990"/>
    <lineage>
        <taxon>Eukaryota</taxon>
        <taxon>Fungi</taxon>
        <taxon>Dikarya</taxon>
        <taxon>Ascomycota</taxon>
        <taxon>Pezizomycotina</taxon>
        <taxon>Sordariomycetes</taxon>
        <taxon>Sordariomycetidae</taxon>
        <taxon>Calosphaeriales</taxon>
        <taxon>Pleurostomataceae</taxon>
        <taxon>Pleurostoma</taxon>
    </lineage>
</organism>
<accession>A0AA38VKG9</accession>
<sequence length="913" mass="103096">MAEVVGLVLGVVALAGTFKDCVDLFSYISASRNIGKEYRLMVTKLDVEKILLLQWAERVRLLKEMPDHRLNEPDARDAVSQVLASIHHLLSDANGLKSRYGLRVAPEDMEDMPGMAAPISGPRMSRFLEDFQALSIRTRKPTRQIPVLERARWAIHDKDKFDDLITQLSYFISKLNELLPDNAGALVVMAGEDMKKLNLDRLKMVFDASTGREAIMANFAMKAIEENCQTRILSRFWYRVMDDRRSSVAHAHSKTLHWALKPPAADTEKWDDLSEWLKSGSDIYWLCGKAGSGKSTLMKYLYEHRNTRGLLKRWAGTFPLTMANFFFYALGTYEQRSQEGLSRALLYQILHSEPSLIPKLFPNMWKEALESEEAILKLPSAGEVKRAYDEIGGGLGIPRRFCFFIDGLDEYSGNYFDGISFVKSLVRNPDIKILLSSRPIPACVQAFSSSPQLQLQDLTKEDITAYINDVIGSHSYMKRLSSLEPDESERLVSELRDKASGVFLWVVLACRSLIEGFAAFDSTAELRERVDELPRELEDLFQHMLEKIEPRYQVQGAKMLRICYQNQYAKAQRLFSIGLALVNDAEMDPSKLSLPNNLSATEKRTKCEMLEGRLRSRCCGLLEVVKGKGDQSQDYCLCNASKWTDKHDELIDSTVGFMHRTVYDFLSQPGVWDLQCLQLNDPAFNSDVLLSCLSLQLLSLSTTATLGVRMGINTWMRETLFHAARAESSASKGIIPVLYKLEQLLQKLFDTNPSMIPFTQQIWMASPNLLHRSFPFALHLAVEAGIVTFVRSQGESILGRQALGSPLGISRDMIQYLLKLGCDPNDKTIDGATKNTTTSWQCWLEEMPRQTLELGADVTESFIRSGADLGVLDSESELASDLASLVKQRFVEFVDVGQMLPETQWRVRRPEGA</sequence>
<keyword evidence="1" id="KW-0677">Repeat</keyword>
<feature type="domain" description="Nephrocystin 3-like N-terminal" evidence="3">
    <location>
        <begin position="272"/>
        <end position="438"/>
    </location>
</feature>
<dbReference type="InterPro" id="IPR038305">
    <property type="entry name" value="HeLo_sf"/>
</dbReference>
<feature type="domain" description="Prion-inhibition and propagation HeLo" evidence="2">
    <location>
        <begin position="6"/>
        <end position="200"/>
    </location>
</feature>
<dbReference type="InterPro" id="IPR056693">
    <property type="entry name" value="DUF7791"/>
</dbReference>
<dbReference type="InterPro" id="IPR027417">
    <property type="entry name" value="P-loop_NTPase"/>
</dbReference>
<dbReference type="Proteomes" id="UP001174694">
    <property type="component" value="Unassembled WGS sequence"/>
</dbReference>
<dbReference type="Gene3D" id="1.20.120.1020">
    <property type="entry name" value="Prion-inhibition and propagation, HeLo domain"/>
    <property type="match status" value="1"/>
</dbReference>
<dbReference type="SUPFAM" id="SSF52540">
    <property type="entry name" value="P-loop containing nucleoside triphosphate hydrolases"/>
    <property type="match status" value="1"/>
</dbReference>
<evidence type="ECO:0000259" key="4">
    <source>
        <dbReference type="Pfam" id="PF25053"/>
    </source>
</evidence>
<dbReference type="Pfam" id="PF25053">
    <property type="entry name" value="DUF7791"/>
    <property type="match status" value="1"/>
</dbReference>
<gene>
    <name evidence="5" type="ORF">NKR23_g9068</name>
</gene>
<evidence type="ECO:0000259" key="2">
    <source>
        <dbReference type="Pfam" id="PF14479"/>
    </source>
</evidence>
<dbReference type="Gene3D" id="3.40.50.300">
    <property type="entry name" value="P-loop containing nucleotide triphosphate hydrolases"/>
    <property type="match status" value="1"/>
</dbReference>
<evidence type="ECO:0000313" key="5">
    <source>
        <dbReference type="EMBL" id="KAJ9137494.1"/>
    </source>
</evidence>
<dbReference type="PANTHER" id="PTHR10039:SF5">
    <property type="entry name" value="NACHT DOMAIN-CONTAINING PROTEIN"/>
    <property type="match status" value="1"/>
</dbReference>
<dbReference type="PANTHER" id="PTHR10039">
    <property type="entry name" value="AMELOGENIN"/>
    <property type="match status" value="1"/>
</dbReference>
<reference evidence="5" key="1">
    <citation type="submission" date="2022-07" db="EMBL/GenBank/DDBJ databases">
        <title>Fungi with potential for degradation of polypropylene.</title>
        <authorList>
            <person name="Gostincar C."/>
        </authorList>
    </citation>
    <scope>NUCLEOTIDE SEQUENCE</scope>
    <source>
        <strain evidence="5">EXF-13308</strain>
    </source>
</reference>
<evidence type="ECO:0000259" key="3">
    <source>
        <dbReference type="Pfam" id="PF24883"/>
    </source>
</evidence>
<name>A0AA38VKG9_9PEZI</name>